<comment type="caution">
    <text evidence="1">The sequence shown here is derived from an EMBL/GenBank/DDBJ whole genome shotgun (WGS) entry which is preliminary data.</text>
</comment>
<dbReference type="Proteomes" id="UP000295184">
    <property type="component" value="Unassembled WGS sequence"/>
</dbReference>
<dbReference type="OrthoDB" id="1849955at2"/>
<gene>
    <name evidence="1" type="ORF">EDD77_113108</name>
</gene>
<organism evidence="1 2">
    <name type="scientific">Allofournierella massiliensis</name>
    <dbReference type="NCBI Taxonomy" id="1650663"/>
    <lineage>
        <taxon>Bacteria</taxon>
        <taxon>Bacillati</taxon>
        <taxon>Bacillota</taxon>
        <taxon>Clostridia</taxon>
        <taxon>Eubacteriales</taxon>
        <taxon>Oscillospiraceae</taxon>
        <taxon>Allofournierella</taxon>
    </lineage>
</organism>
<dbReference type="AlphaFoldDB" id="A0A4V2QBJ4"/>
<proteinExistence type="predicted"/>
<accession>A0A4V2QBJ4</accession>
<sequence length="154" mass="16741">MAKQKLSIDTGVQEFEINGSGVLRFNPSDPNVYNRFTEMLEKVQAVENELVEKAGQLPKEDNGVAALALLADADRKTKAALQEAFGKENDFDQLLDGVNLMAVAGNGERVVTNLLDALRPIVQEGASRFYEEKANAAVAKAQANREARRAAGHK</sequence>
<dbReference type="EMBL" id="SLUM01000013">
    <property type="protein sequence ID" value="TCL56442.1"/>
    <property type="molecule type" value="Genomic_DNA"/>
</dbReference>
<reference evidence="1 2" key="1">
    <citation type="submission" date="2019-03" db="EMBL/GenBank/DDBJ databases">
        <title>Genomic Encyclopedia of Type Strains, Phase IV (KMG-IV): sequencing the most valuable type-strain genomes for metagenomic binning, comparative biology and taxonomic classification.</title>
        <authorList>
            <person name="Goeker M."/>
        </authorList>
    </citation>
    <scope>NUCLEOTIDE SEQUENCE [LARGE SCALE GENOMIC DNA]</scope>
    <source>
        <strain evidence="1 2">DSM 100451</strain>
    </source>
</reference>
<dbReference type="STRING" id="1650663.GCA_001486665_02627"/>
<dbReference type="RefSeq" id="WP_058965662.1">
    <property type="nucleotide sequence ID" value="NZ_CABKVM010000018.1"/>
</dbReference>
<protein>
    <submittedName>
        <fullName evidence="1">Uncharacterized protein</fullName>
    </submittedName>
</protein>
<name>A0A4V2QBJ4_9FIRM</name>
<evidence type="ECO:0000313" key="2">
    <source>
        <dbReference type="Proteomes" id="UP000295184"/>
    </source>
</evidence>
<evidence type="ECO:0000313" key="1">
    <source>
        <dbReference type="EMBL" id="TCL56442.1"/>
    </source>
</evidence>